<dbReference type="SMART" id="SM00448">
    <property type="entry name" value="REC"/>
    <property type="match status" value="1"/>
</dbReference>
<dbReference type="GO" id="GO:0003677">
    <property type="term" value="F:DNA binding"/>
    <property type="evidence" value="ECO:0007669"/>
    <property type="project" value="UniProtKB-KW"/>
</dbReference>
<dbReference type="CDD" id="cd17535">
    <property type="entry name" value="REC_NarL-like"/>
    <property type="match status" value="1"/>
</dbReference>
<dbReference type="SMART" id="SM00421">
    <property type="entry name" value="HTH_LUXR"/>
    <property type="match status" value="1"/>
</dbReference>
<dbReference type="CDD" id="cd06170">
    <property type="entry name" value="LuxR_C_like"/>
    <property type="match status" value="1"/>
</dbReference>
<dbReference type="InterPro" id="IPR039420">
    <property type="entry name" value="WalR-like"/>
</dbReference>
<evidence type="ECO:0000313" key="7">
    <source>
        <dbReference type="Proteomes" id="UP001143543"/>
    </source>
</evidence>
<name>A0ABQ5MJK7_9FLAO</name>
<accession>A0ABQ5MJK7</accession>
<evidence type="ECO:0000256" key="3">
    <source>
        <dbReference type="PROSITE-ProRule" id="PRU00169"/>
    </source>
</evidence>
<dbReference type="Gene3D" id="1.10.10.10">
    <property type="entry name" value="Winged helix-like DNA-binding domain superfamily/Winged helix DNA-binding domain"/>
    <property type="match status" value="1"/>
</dbReference>
<feature type="domain" description="Response regulatory" evidence="5">
    <location>
        <begin position="5"/>
        <end position="119"/>
    </location>
</feature>
<dbReference type="InterPro" id="IPR036388">
    <property type="entry name" value="WH-like_DNA-bd_sf"/>
</dbReference>
<feature type="domain" description="HTH luxR-type" evidence="4">
    <location>
        <begin position="138"/>
        <end position="203"/>
    </location>
</feature>
<dbReference type="InterPro" id="IPR011006">
    <property type="entry name" value="CheY-like_superfamily"/>
</dbReference>
<comment type="caution">
    <text evidence="6">The sequence shown here is derived from an EMBL/GenBank/DDBJ whole genome shotgun (WGS) entry which is preliminary data.</text>
</comment>
<evidence type="ECO:0000259" key="4">
    <source>
        <dbReference type="PROSITE" id="PS50043"/>
    </source>
</evidence>
<protein>
    <submittedName>
        <fullName evidence="6">DNA-binding response regulator</fullName>
    </submittedName>
</protein>
<dbReference type="Pfam" id="PF00072">
    <property type="entry name" value="Response_reg"/>
    <property type="match status" value="1"/>
</dbReference>
<dbReference type="PROSITE" id="PS50043">
    <property type="entry name" value="HTH_LUXR_2"/>
    <property type="match status" value="1"/>
</dbReference>
<dbReference type="PANTHER" id="PTHR43214">
    <property type="entry name" value="TWO-COMPONENT RESPONSE REGULATOR"/>
    <property type="match status" value="1"/>
</dbReference>
<dbReference type="InterPro" id="IPR058245">
    <property type="entry name" value="NreC/VraR/RcsB-like_REC"/>
</dbReference>
<dbReference type="PANTHER" id="PTHR43214:SF17">
    <property type="entry name" value="TRANSCRIPTIONAL REGULATORY PROTEIN RCSB"/>
    <property type="match status" value="1"/>
</dbReference>
<proteinExistence type="predicted"/>
<dbReference type="EMBL" id="BRVO01000002">
    <property type="protein sequence ID" value="GLB49598.1"/>
    <property type="molecule type" value="Genomic_DNA"/>
</dbReference>
<dbReference type="Proteomes" id="UP001143543">
    <property type="component" value="Unassembled WGS sequence"/>
</dbReference>
<evidence type="ECO:0000259" key="5">
    <source>
        <dbReference type="PROSITE" id="PS50110"/>
    </source>
</evidence>
<dbReference type="Pfam" id="PF00196">
    <property type="entry name" value="GerE"/>
    <property type="match status" value="1"/>
</dbReference>
<feature type="modified residue" description="4-aspartylphosphate" evidence="3">
    <location>
        <position position="55"/>
    </location>
</feature>
<dbReference type="Gene3D" id="3.40.50.2300">
    <property type="match status" value="1"/>
</dbReference>
<evidence type="ECO:0000256" key="1">
    <source>
        <dbReference type="ARBA" id="ARBA00022553"/>
    </source>
</evidence>
<dbReference type="PRINTS" id="PR00038">
    <property type="entry name" value="HTHLUXR"/>
</dbReference>
<dbReference type="InterPro" id="IPR000792">
    <property type="entry name" value="Tscrpt_reg_LuxR_C"/>
</dbReference>
<dbReference type="RefSeq" id="WP_281765225.1">
    <property type="nucleotide sequence ID" value="NZ_BRVO01000002.1"/>
</dbReference>
<keyword evidence="1 3" id="KW-0597">Phosphoprotein</keyword>
<keyword evidence="2 6" id="KW-0238">DNA-binding</keyword>
<evidence type="ECO:0000313" key="6">
    <source>
        <dbReference type="EMBL" id="GLB49598.1"/>
    </source>
</evidence>
<dbReference type="SUPFAM" id="SSF52172">
    <property type="entry name" value="CheY-like"/>
    <property type="match status" value="1"/>
</dbReference>
<evidence type="ECO:0000256" key="2">
    <source>
        <dbReference type="ARBA" id="ARBA00023125"/>
    </source>
</evidence>
<organism evidence="6 7">
    <name type="scientific">Neptunitalea lumnitzerae</name>
    <dbReference type="NCBI Taxonomy" id="2965509"/>
    <lineage>
        <taxon>Bacteria</taxon>
        <taxon>Pseudomonadati</taxon>
        <taxon>Bacteroidota</taxon>
        <taxon>Flavobacteriia</taxon>
        <taxon>Flavobacteriales</taxon>
        <taxon>Flavobacteriaceae</taxon>
        <taxon>Neptunitalea</taxon>
    </lineage>
</organism>
<reference evidence="6" key="1">
    <citation type="submission" date="2022-07" db="EMBL/GenBank/DDBJ databases">
        <title>Taxonomy of Novel Oxalotrophic and Methylotrophic Bacteria.</title>
        <authorList>
            <person name="Sahin N."/>
            <person name="Tani A."/>
        </authorList>
    </citation>
    <scope>NUCLEOTIDE SEQUENCE</scope>
    <source>
        <strain evidence="6">Y10</strain>
    </source>
</reference>
<dbReference type="InterPro" id="IPR001789">
    <property type="entry name" value="Sig_transdc_resp-reg_receiver"/>
</dbReference>
<dbReference type="PROSITE" id="PS50110">
    <property type="entry name" value="RESPONSE_REGULATORY"/>
    <property type="match status" value="1"/>
</dbReference>
<gene>
    <name evidence="6" type="ORF">Y10_19660</name>
</gene>
<sequence length="210" mass="24030">MTPARIFLADDHPLLLNGTKSFLKEKQYDVVDTAEDGYDAYNKIIKYTPDIAILDFDIPKLNGLEIAQKLKRKSINTKIIILTLHKQEAILQEVGKSIFGYLTKDTALNELEECLQQVIANKTYISPGLNNSIHFDSNQQSIDKLTVTEIKILRYLEQSYTSAQIADELFISRRTVEKHRSNIIEKLNLPSTPNALILWLKQHPELFQTS</sequence>
<keyword evidence="7" id="KW-1185">Reference proteome</keyword>